<sequence length="249" mass="25961">MKKARLYSIGVGLAMVLYLAGTSGVLASNTDNMESSQYRIRFGNINFGSNNQSSSSYQLGTTAGQFAANEFSSSGYIVKAGFQYIHSIIPFTFSISDTTIDLGTLIAQTPSTATADLTVAFGSAGSYQVTAEEIGPLQTSSGSSTIPDTSCNGGAQTCTESSANVWTSTSAYGFGYNMSGTSIPSDFINSTYFRPFPDSTAAESSQVVMSSANVTTSSTSTITFKTNISGSQGAGAYRTVIRFIATPGF</sequence>
<organism evidence="1 2">
    <name type="scientific">Candidatus Roizmanbacteria bacterium RIFCSPLOWO2_02_FULL_43_10</name>
    <dbReference type="NCBI Taxonomy" id="1802078"/>
    <lineage>
        <taxon>Bacteria</taxon>
        <taxon>Candidatus Roizmaniibacteriota</taxon>
    </lineage>
</organism>
<reference evidence="1 2" key="1">
    <citation type="journal article" date="2016" name="Nat. Commun.">
        <title>Thousands of microbial genomes shed light on interconnected biogeochemical processes in an aquifer system.</title>
        <authorList>
            <person name="Anantharaman K."/>
            <person name="Brown C.T."/>
            <person name="Hug L.A."/>
            <person name="Sharon I."/>
            <person name="Castelle C.J."/>
            <person name="Probst A.J."/>
            <person name="Thomas B.C."/>
            <person name="Singh A."/>
            <person name="Wilkins M.J."/>
            <person name="Karaoz U."/>
            <person name="Brodie E.L."/>
            <person name="Williams K.H."/>
            <person name="Hubbard S.S."/>
            <person name="Banfield J.F."/>
        </authorList>
    </citation>
    <scope>NUCLEOTIDE SEQUENCE [LARGE SCALE GENOMIC DNA]</scope>
</reference>
<name>A0A1F7JYL5_9BACT</name>
<evidence type="ECO:0000313" key="1">
    <source>
        <dbReference type="EMBL" id="OGK60672.1"/>
    </source>
</evidence>
<protein>
    <submittedName>
        <fullName evidence="1">Uncharacterized protein</fullName>
    </submittedName>
</protein>
<dbReference type="AlphaFoldDB" id="A0A1F7JYL5"/>
<proteinExistence type="predicted"/>
<dbReference type="Proteomes" id="UP000176269">
    <property type="component" value="Unassembled WGS sequence"/>
</dbReference>
<evidence type="ECO:0000313" key="2">
    <source>
        <dbReference type="Proteomes" id="UP000176269"/>
    </source>
</evidence>
<gene>
    <name evidence="1" type="ORF">A3I56_01160</name>
</gene>
<accession>A0A1F7JYL5</accession>
<comment type="caution">
    <text evidence="1">The sequence shown here is derived from an EMBL/GenBank/DDBJ whole genome shotgun (WGS) entry which is preliminary data.</text>
</comment>
<dbReference type="EMBL" id="MGBC01000021">
    <property type="protein sequence ID" value="OGK60672.1"/>
    <property type="molecule type" value="Genomic_DNA"/>
</dbReference>